<dbReference type="Proteomes" id="UP000231069">
    <property type="component" value="Unassembled WGS sequence"/>
</dbReference>
<organism evidence="1 2">
    <name type="scientific">Candidatus Gottesmanbacteria bacterium CG_4_10_14_0_8_um_filter_37_24</name>
    <dbReference type="NCBI Taxonomy" id="1974574"/>
    <lineage>
        <taxon>Bacteria</taxon>
        <taxon>Candidatus Gottesmaniibacteriota</taxon>
    </lineage>
</organism>
<sequence length="219" mass="24960">MARQVVLRRLMKAGGKNLSPSTFVGEALRMEDLVHFRPMSEITTYTSTDLLTMYRAAARTANERASSLTADRIDPRDVPDIVEQIFAREADLSQNLLYPVNDRPSDIYYKPGISLSEIFARMRRGSPSDVATLYQSARTLAPLEIRNALDTQTVLPYLAEAQRRFQEYCLRELGTIQGFRRITPNERQFIHDVYDSARLSSIAREAVLRRLMEAGKRTA</sequence>
<evidence type="ECO:0000313" key="2">
    <source>
        <dbReference type="Proteomes" id="UP000231069"/>
    </source>
</evidence>
<evidence type="ECO:0000313" key="1">
    <source>
        <dbReference type="EMBL" id="PIZ02240.1"/>
    </source>
</evidence>
<dbReference type="AlphaFoldDB" id="A0A2M7RPY9"/>
<dbReference type="EMBL" id="PFMK01000101">
    <property type="protein sequence ID" value="PIZ02240.1"/>
    <property type="molecule type" value="Genomic_DNA"/>
</dbReference>
<comment type="caution">
    <text evidence="1">The sequence shown here is derived from an EMBL/GenBank/DDBJ whole genome shotgun (WGS) entry which is preliminary data.</text>
</comment>
<name>A0A2M7RPY9_9BACT</name>
<gene>
    <name evidence="1" type="ORF">COY59_05865</name>
</gene>
<reference evidence="2" key="1">
    <citation type="submission" date="2017-09" db="EMBL/GenBank/DDBJ databases">
        <title>Depth-based differentiation of microbial function through sediment-hosted aquifers and enrichment of novel symbionts in the deep terrestrial subsurface.</title>
        <authorList>
            <person name="Probst A.J."/>
            <person name="Ladd B."/>
            <person name="Jarett J.K."/>
            <person name="Geller-Mcgrath D.E."/>
            <person name="Sieber C.M.K."/>
            <person name="Emerson J.B."/>
            <person name="Anantharaman K."/>
            <person name="Thomas B.C."/>
            <person name="Malmstrom R."/>
            <person name="Stieglmeier M."/>
            <person name="Klingl A."/>
            <person name="Woyke T."/>
            <person name="Ryan C.M."/>
            <person name="Banfield J.F."/>
        </authorList>
    </citation>
    <scope>NUCLEOTIDE SEQUENCE [LARGE SCALE GENOMIC DNA]</scope>
</reference>
<proteinExistence type="predicted"/>
<accession>A0A2M7RPY9</accession>
<protein>
    <submittedName>
        <fullName evidence="1">Uncharacterized protein</fullName>
    </submittedName>
</protein>